<reference evidence="1" key="1">
    <citation type="journal article" date="2013" name="Nat. Commun.">
        <title>Whole-genome sequencing of Oryza brachyantha reveals mechanisms underlying Oryza genome evolution.</title>
        <authorList>
            <person name="Chen J."/>
            <person name="Huang Q."/>
            <person name="Gao D."/>
            <person name="Wang J."/>
            <person name="Lang Y."/>
            <person name="Liu T."/>
            <person name="Li B."/>
            <person name="Bai Z."/>
            <person name="Luis Goicoechea J."/>
            <person name="Liang C."/>
            <person name="Chen C."/>
            <person name="Zhang W."/>
            <person name="Sun S."/>
            <person name="Liao Y."/>
            <person name="Zhang X."/>
            <person name="Yang L."/>
            <person name="Song C."/>
            <person name="Wang M."/>
            <person name="Shi J."/>
            <person name="Liu G."/>
            <person name="Liu J."/>
            <person name="Zhou H."/>
            <person name="Zhou W."/>
            <person name="Yu Q."/>
            <person name="An N."/>
            <person name="Chen Y."/>
            <person name="Cai Q."/>
            <person name="Wang B."/>
            <person name="Liu B."/>
            <person name="Min J."/>
            <person name="Huang Y."/>
            <person name="Wu H."/>
            <person name="Li Z."/>
            <person name="Zhang Y."/>
            <person name="Yin Y."/>
            <person name="Song W."/>
            <person name="Jiang J."/>
            <person name="Jackson S.A."/>
            <person name="Wing R.A."/>
            <person name="Wang J."/>
            <person name="Chen M."/>
        </authorList>
    </citation>
    <scope>NUCLEOTIDE SEQUENCE [LARGE SCALE GENOMIC DNA]</scope>
    <source>
        <strain evidence="1">cv. IRGC 101232</strain>
    </source>
</reference>
<evidence type="ECO:0000313" key="2">
    <source>
        <dbReference type="Proteomes" id="UP000006038"/>
    </source>
</evidence>
<dbReference type="Gramene" id="OB01G22050.1">
    <property type="protein sequence ID" value="OB01G22050.1"/>
    <property type="gene ID" value="OB01G22050"/>
</dbReference>
<accession>J3KYZ9</accession>
<proteinExistence type="predicted"/>
<dbReference type="Proteomes" id="UP000006038">
    <property type="component" value="Chromosome 1"/>
</dbReference>
<protein>
    <submittedName>
        <fullName evidence="1">Uncharacterized protein</fullName>
    </submittedName>
</protein>
<name>J3KYZ9_ORYBR</name>
<dbReference type="EnsemblPlants" id="OB01G22050.1">
    <property type="protein sequence ID" value="OB01G22050.1"/>
    <property type="gene ID" value="OB01G22050"/>
</dbReference>
<evidence type="ECO:0000313" key="1">
    <source>
        <dbReference type="EnsemblPlants" id="OB01G22050.1"/>
    </source>
</evidence>
<organism evidence="1">
    <name type="scientific">Oryza brachyantha</name>
    <name type="common">malo sina</name>
    <dbReference type="NCBI Taxonomy" id="4533"/>
    <lineage>
        <taxon>Eukaryota</taxon>
        <taxon>Viridiplantae</taxon>
        <taxon>Streptophyta</taxon>
        <taxon>Embryophyta</taxon>
        <taxon>Tracheophyta</taxon>
        <taxon>Spermatophyta</taxon>
        <taxon>Magnoliopsida</taxon>
        <taxon>Liliopsida</taxon>
        <taxon>Poales</taxon>
        <taxon>Poaceae</taxon>
        <taxon>BOP clade</taxon>
        <taxon>Oryzoideae</taxon>
        <taxon>Oryzeae</taxon>
        <taxon>Oryzinae</taxon>
        <taxon>Oryza</taxon>
    </lineage>
</organism>
<keyword evidence="2" id="KW-1185">Reference proteome</keyword>
<sequence>MIICGNNPVNSHANAPLFEKKGNYFLTYHGCTIWTIDVSNMSEYSKHDNIAIFLPLPFLVKVTTFIYRNYV</sequence>
<reference evidence="1" key="2">
    <citation type="submission" date="2013-04" db="UniProtKB">
        <authorList>
            <consortium name="EnsemblPlants"/>
        </authorList>
    </citation>
    <scope>IDENTIFICATION</scope>
</reference>
<dbReference type="HOGENOM" id="CLU_2744035_0_0_1"/>
<dbReference type="AlphaFoldDB" id="J3KYZ9"/>